<dbReference type="Pfam" id="PF12833">
    <property type="entry name" value="HTH_18"/>
    <property type="match status" value="1"/>
</dbReference>
<comment type="caution">
    <text evidence="6">The sequence shown here is derived from an EMBL/GenBank/DDBJ whole genome shotgun (WGS) entry which is preliminary data.</text>
</comment>
<dbReference type="PANTHER" id="PTHR43280:SF34">
    <property type="entry name" value="ARAC-FAMILY TRANSCRIPTIONAL REGULATOR"/>
    <property type="match status" value="1"/>
</dbReference>
<dbReference type="EMBL" id="NIHT01000004">
    <property type="protein sequence ID" value="PLT76818.1"/>
    <property type="molecule type" value="Genomic_DNA"/>
</dbReference>
<gene>
    <name evidence="6" type="ORF">CDL18_07570</name>
    <name evidence="7" type="ORF">CDL23_03445</name>
    <name evidence="5" type="ORF">O8D18_07835</name>
</gene>
<keyword evidence="3" id="KW-0804">Transcription</keyword>
<dbReference type="InterPro" id="IPR037923">
    <property type="entry name" value="HTH-like"/>
</dbReference>
<evidence type="ECO:0000313" key="7">
    <source>
        <dbReference type="EMBL" id="PLT76818.1"/>
    </source>
</evidence>
<dbReference type="PRINTS" id="PR00032">
    <property type="entry name" value="HTHARAC"/>
</dbReference>
<dbReference type="SUPFAM" id="SSF46689">
    <property type="entry name" value="Homeodomain-like"/>
    <property type="match status" value="2"/>
</dbReference>
<evidence type="ECO:0000256" key="3">
    <source>
        <dbReference type="ARBA" id="ARBA00023163"/>
    </source>
</evidence>
<evidence type="ECO:0000256" key="1">
    <source>
        <dbReference type="ARBA" id="ARBA00023015"/>
    </source>
</evidence>
<dbReference type="RefSeq" id="WP_101879603.1">
    <property type="nucleotide sequence ID" value="NZ_CACRUK010000013.1"/>
</dbReference>
<dbReference type="EMBL" id="NIHM01000008">
    <property type="protein sequence ID" value="PLT55575.1"/>
    <property type="molecule type" value="Genomic_DNA"/>
</dbReference>
<reference evidence="8 9" key="1">
    <citation type="journal article" date="2017" name="Genome Med.">
        <title>A novel Ruminococcus gnavus clade enriched in inflammatory bowel disease patients.</title>
        <authorList>
            <person name="Hall A.B."/>
            <person name="Yassour M."/>
            <person name="Sauk J."/>
            <person name="Garner A."/>
            <person name="Jiang X."/>
            <person name="Arthur T."/>
            <person name="Lagoudas G.K."/>
            <person name="Vatanen T."/>
            <person name="Fornelos N."/>
            <person name="Wilson R."/>
            <person name="Bertha M."/>
            <person name="Cohen M."/>
            <person name="Garber J."/>
            <person name="Khalili H."/>
            <person name="Gevers D."/>
            <person name="Ananthakrishnan A.N."/>
            <person name="Kugathasan S."/>
            <person name="Lander E.S."/>
            <person name="Blainey P."/>
            <person name="Vlamakis H."/>
            <person name="Xavier R.J."/>
            <person name="Huttenhower C."/>
        </authorList>
    </citation>
    <scope>NUCLEOTIDE SEQUENCE [LARGE SCALE GENOMIC DNA]</scope>
    <source>
        <strain evidence="6 8">RJX1118</strain>
        <strain evidence="7 9">RJX1125</strain>
    </source>
</reference>
<dbReference type="InterPro" id="IPR013096">
    <property type="entry name" value="Cupin_2"/>
</dbReference>
<dbReference type="Gene3D" id="1.10.10.60">
    <property type="entry name" value="Homeodomain-like"/>
    <property type="match status" value="2"/>
</dbReference>
<reference evidence="5" key="2">
    <citation type="submission" date="2022-12" db="EMBL/GenBank/DDBJ databases">
        <title>Genome of R. gnavus strain RSHDN_123.</title>
        <authorList>
            <person name="Abdugheni R."/>
        </authorList>
    </citation>
    <scope>NUCLEOTIDE SEQUENCE</scope>
    <source>
        <strain evidence="5">RSHDN_123</strain>
    </source>
</reference>
<keyword evidence="2" id="KW-0238">DNA-binding</keyword>
<evidence type="ECO:0000259" key="4">
    <source>
        <dbReference type="PROSITE" id="PS01124"/>
    </source>
</evidence>
<dbReference type="Proteomes" id="UP001148455">
    <property type="component" value="Unassembled WGS sequence"/>
</dbReference>
<dbReference type="SMART" id="SM00342">
    <property type="entry name" value="HTH_ARAC"/>
    <property type="match status" value="1"/>
</dbReference>
<dbReference type="InterPro" id="IPR009057">
    <property type="entry name" value="Homeodomain-like_sf"/>
</dbReference>
<dbReference type="GO" id="GO:0043565">
    <property type="term" value="F:sequence-specific DNA binding"/>
    <property type="evidence" value="ECO:0007669"/>
    <property type="project" value="InterPro"/>
</dbReference>
<name>A0A2N5NIT8_MEDGN</name>
<dbReference type="GO" id="GO:0003700">
    <property type="term" value="F:DNA-binding transcription factor activity"/>
    <property type="evidence" value="ECO:0007669"/>
    <property type="project" value="InterPro"/>
</dbReference>
<protein>
    <submittedName>
        <fullName evidence="6">AraC family transcriptional regulator</fullName>
    </submittedName>
</protein>
<dbReference type="Proteomes" id="UP000234849">
    <property type="component" value="Unassembled WGS sequence"/>
</dbReference>
<dbReference type="SUPFAM" id="SSF51215">
    <property type="entry name" value="Regulatory protein AraC"/>
    <property type="match status" value="1"/>
</dbReference>
<evidence type="ECO:0000313" key="9">
    <source>
        <dbReference type="Proteomes" id="UP000235093"/>
    </source>
</evidence>
<evidence type="ECO:0000256" key="2">
    <source>
        <dbReference type="ARBA" id="ARBA00023125"/>
    </source>
</evidence>
<dbReference type="Pfam" id="PF07883">
    <property type="entry name" value="Cupin_2"/>
    <property type="match status" value="1"/>
</dbReference>
<feature type="domain" description="HTH araC/xylS-type" evidence="4">
    <location>
        <begin position="188"/>
        <end position="285"/>
    </location>
</feature>
<keyword evidence="1" id="KW-0805">Transcription regulation</keyword>
<dbReference type="AlphaFoldDB" id="A0A2N5NIT8"/>
<proteinExistence type="predicted"/>
<dbReference type="InterPro" id="IPR020449">
    <property type="entry name" value="Tscrpt_reg_AraC-type_HTH"/>
</dbReference>
<accession>A0A2N5NIT8</accession>
<evidence type="ECO:0000313" key="5">
    <source>
        <dbReference type="EMBL" id="MCZ7693950.1"/>
    </source>
</evidence>
<dbReference type="PANTHER" id="PTHR43280">
    <property type="entry name" value="ARAC-FAMILY TRANSCRIPTIONAL REGULATOR"/>
    <property type="match status" value="1"/>
</dbReference>
<dbReference type="Gene3D" id="2.60.120.10">
    <property type="entry name" value="Jelly Rolls"/>
    <property type="match status" value="1"/>
</dbReference>
<dbReference type="PROSITE" id="PS01124">
    <property type="entry name" value="HTH_ARAC_FAMILY_2"/>
    <property type="match status" value="1"/>
</dbReference>
<dbReference type="InterPro" id="IPR014710">
    <property type="entry name" value="RmlC-like_jellyroll"/>
</dbReference>
<organism evidence="6 8">
    <name type="scientific">Mediterraneibacter gnavus</name>
    <name type="common">Ruminococcus gnavus</name>
    <dbReference type="NCBI Taxonomy" id="33038"/>
    <lineage>
        <taxon>Bacteria</taxon>
        <taxon>Bacillati</taxon>
        <taxon>Bacillota</taxon>
        <taxon>Clostridia</taxon>
        <taxon>Lachnospirales</taxon>
        <taxon>Lachnospiraceae</taxon>
        <taxon>Mediterraneibacter</taxon>
    </lineage>
</organism>
<sequence>MKKNLQTAFITRQHMLSRDFELYYYNDHNLSKVDLHSHNYYEFYFFMEGDVSIQIGTEVYPIHFGDIMLVPPHIPHRPIIHSTASPYRRFVFWISQEYCNHLLQISKDYAYLMQHVQVSQNYFFPTDRITFNAIQSKLLRLIEEVRSDRFGRDAQIPLYVNDLLLYLNRLVYERLHPQKSRTEESLYQNVAAYIEEHLDEDLSLEKLAGEFFVSKYHIAHVFKNNLGLSIHQYITKKRLALCREAILGQMSITEAYQTFGFGDYSSFYRAFKKEYGISPKDFRDMQKDLLV</sequence>
<dbReference type="Proteomes" id="UP000235093">
    <property type="component" value="Unassembled WGS sequence"/>
</dbReference>
<evidence type="ECO:0000313" key="8">
    <source>
        <dbReference type="Proteomes" id="UP000234849"/>
    </source>
</evidence>
<evidence type="ECO:0000313" key="6">
    <source>
        <dbReference type="EMBL" id="PLT55575.1"/>
    </source>
</evidence>
<dbReference type="InterPro" id="IPR018060">
    <property type="entry name" value="HTH_AraC"/>
</dbReference>
<dbReference type="EMBL" id="JAPZED010000006">
    <property type="protein sequence ID" value="MCZ7693950.1"/>
    <property type="molecule type" value="Genomic_DNA"/>
</dbReference>